<proteinExistence type="predicted"/>
<comment type="caution">
    <text evidence="1">The sequence shown here is derived from an EMBL/GenBank/DDBJ whole genome shotgun (WGS) entry which is preliminary data.</text>
</comment>
<gene>
    <name evidence="1" type="ORF">C4A77_00140</name>
</gene>
<name>A0AAP8QGR9_BRELA</name>
<evidence type="ECO:0000313" key="1">
    <source>
        <dbReference type="EMBL" id="PPB12828.1"/>
    </source>
</evidence>
<dbReference type="Proteomes" id="UP000239759">
    <property type="component" value="Unassembled WGS sequence"/>
</dbReference>
<reference evidence="1 2" key="1">
    <citation type="submission" date="2018-02" db="EMBL/GenBank/DDBJ databases">
        <title>Comparative analysis of genomes of three Brevibacillus laterosporus strains producers of potent antimicrobials isolated from silage.</title>
        <authorList>
            <person name="Kojic M."/>
            <person name="Miljkovic M."/>
            <person name="Studholme D."/>
            <person name="Filipic B."/>
        </authorList>
    </citation>
    <scope>NUCLEOTIDE SEQUENCE [LARGE SCALE GENOMIC DNA]</scope>
    <source>
        <strain evidence="1 2">BGSP11</strain>
    </source>
</reference>
<evidence type="ECO:0000313" key="2">
    <source>
        <dbReference type="Proteomes" id="UP000239759"/>
    </source>
</evidence>
<protein>
    <submittedName>
        <fullName evidence="1">Uncharacterized protein</fullName>
    </submittedName>
</protein>
<sequence length="163" mass="18633">MAKRMTLNDLNKEHKKISGQKVIHILNGQYEVKIDEHIRESKLFDMLSDIGQLLSPLASDNSVTPEDLALATQLSNVLFLRSFTDLPIPKENDLSTLTKVYIALFDTGILEEVTEKFNEKDMQKVKEKVVQYFKNAPQVENMIGQIYSSMLQDDEIEKVQKSS</sequence>
<dbReference type="AlphaFoldDB" id="A0AAP8QGR9"/>
<dbReference type="RefSeq" id="WP_104030229.1">
    <property type="nucleotide sequence ID" value="NZ_JBCMRS010000028.1"/>
</dbReference>
<organism evidence="1 2">
    <name type="scientific">Brevibacillus laterosporus</name>
    <name type="common">Bacillus laterosporus</name>
    <dbReference type="NCBI Taxonomy" id="1465"/>
    <lineage>
        <taxon>Bacteria</taxon>
        <taxon>Bacillati</taxon>
        <taxon>Bacillota</taxon>
        <taxon>Bacilli</taxon>
        <taxon>Bacillales</taxon>
        <taxon>Paenibacillaceae</taxon>
        <taxon>Brevibacillus</taxon>
    </lineage>
</organism>
<accession>A0AAP8QGR9</accession>
<dbReference type="EMBL" id="PRKQ01000001">
    <property type="protein sequence ID" value="PPB12828.1"/>
    <property type="molecule type" value="Genomic_DNA"/>
</dbReference>